<evidence type="ECO:0000256" key="4">
    <source>
        <dbReference type="ARBA" id="ARBA00022771"/>
    </source>
</evidence>
<sequence length="142" mass="16680">MSFIFQNNVYLLILTYTPSEYENIMKLIVGYVYVIKKKLNIGDDTLYLLVAQSVILSTVCYILGEKPYMGSRCIRAFTQKGDLRWHTRIHTDEKPYQCSQCNKAFRDKSNLTNRLRIQTGEKSYVCSQYDKAFVRNDNLEKH</sequence>
<evidence type="ECO:0000313" key="9">
    <source>
        <dbReference type="EMBL" id="CAL4070077.1"/>
    </source>
</evidence>
<evidence type="ECO:0000256" key="1">
    <source>
        <dbReference type="ARBA" id="ARBA00004123"/>
    </source>
</evidence>
<dbReference type="FunFam" id="3.30.160.60:FF:000052">
    <property type="entry name" value="zinc finger protein 546 isoform X1"/>
    <property type="match status" value="1"/>
</dbReference>
<keyword evidence="10" id="KW-1185">Reference proteome</keyword>
<accession>A0AAV2Q5Z9</accession>
<keyword evidence="2" id="KW-0479">Metal-binding</keyword>
<organism evidence="9 10">
    <name type="scientific">Meganyctiphanes norvegica</name>
    <name type="common">Northern krill</name>
    <name type="synonym">Thysanopoda norvegica</name>
    <dbReference type="NCBI Taxonomy" id="48144"/>
    <lineage>
        <taxon>Eukaryota</taxon>
        <taxon>Metazoa</taxon>
        <taxon>Ecdysozoa</taxon>
        <taxon>Arthropoda</taxon>
        <taxon>Crustacea</taxon>
        <taxon>Multicrustacea</taxon>
        <taxon>Malacostraca</taxon>
        <taxon>Eumalacostraca</taxon>
        <taxon>Eucarida</taxon>
        <taxon>Euphausiacea</taxon>
        <taxon>Euphausiidae</taxon>
        <taxon>Meganyctiphanes</taxon>
    </lineage>
</organism>
<dbReference type="Proteomes" id="UP001497623">
    <property type="component" value="Unassembled WGS sequence"/>
</dbReference>
<comment type="caution">
    <text evidence="9">The sequence shown here is derived from an EMBL/GenBank/DDBJ whole genome shotgun (WGS) entry which is preliminary data.</text>
</comment>
<feature type="non-terminal residue" evidence="9">
    <location>
        <position position="142"/>
    </location>
</feature>
<feature type="domain" description="C2H2-type" evidence="8">
    <location>
        <begin position="68"/>
        <end position="95"/>
    </location>
</feature>
<keyword evidence="5" id="KW-0862">Zinc</keyword>
<dbReference type="InterPro" id="IPR013087">
    <property type="entry name" value="Znf_C2H2_type"/>
</dbReference>
<comment type="subcellular location">
    <subcellularLocation>
        <location evidence="1">Nucleus</location>
    </subcellularLocation>
</comment>
<evidence type="ECO:0000256" key="3">
    <source>
        <dbReference type="ARBA" id="ARBA00022737"/>
    </source>
</evidence>
<dbReference type="EMBL" id="CAXKWB010003737">
    <property type="protein sequence ID" value="CAL4070077.1"/>
    <property type="molecule type" value="Genomic_DNA"/>
</dbReference>
<reference evidence="9 10" key="1">
    <citation type="submission" date="2024-05" db="EMBL/GenBank/DDBJ databases">
        <authorList>
            <person name="Wallberg A."/>
        </authorList>
    </citation>
    <scope>NUCLEOTIDE SEQUENCE [LARGE SCALE GENOMIC DNA]</scope>
</reference>
<dbReference type="PROSITE" id="PS50157">
    <property type="entry name" value="ZINC_FINGER_C2H2_2"/>
    <property type="match status" value="2"/>
</dbReference>
<evidence type="ECO:0000256" key="7">
    <source>
        <dbReference type="PROSITE-ProRule" id="PRU00042"/>
    </source>
</evidence>
<evidence type="ECO:0000256" key="2">
    <source>
        <dbReference type="ARBA" id="ARBA00022723"/>
    </source>
</evidence>
<dbReference type="SUPFAM" id="SSF57667">
    <property type="entry name" value="beta-beta-alpha zinc fingers"/>
    <property type="match status" value="2"/>
</dbReference>
<dbReference type="PANTHER" id="PTHR23234:SF10">
    <property type="entry name" value="RIKEN CDNA 6720489N17 GENE-RELATED"/>
    <property type="match status" value="1"/>
</dbReference>
<evidence type="ECO:0000259" key="8">
    <source>
        <dbReference type="PROSITE" id="PS50157"/>
    </source>
</evidence>
<dbReference type="InterPro" id="IPR050758">
    <property type="entry name" value="Znf_C2H2-type"/>
</dbReference>
<gene>
    <name evidence="9" type="ORF">MNOR_LOCUS8176</name>
</gene>
<dbReference type="GO" id="GO:0005634">
    <property type="term" value="C:nucleus"/>
    <property type="evidence" value="ECO:0007669"/>
    <property type="project" value="UniProtKB-SubCell"/>
</dbReference>
<dbReference type="GO" id="GO:0008270">
    <property type="term" value="F:zinc ion binding"/>
    <property type="evidence" value="ECO:0007669"/>
    <property type="project" value="UniProtKB-KW"/>
</dbReference>
<evidence type="ECO:0000313" key="10">
    <source>
        <dbReference type="Proteomes" id="UP001497623"/>
    </source>
</evidence>
<name>A0AAV2Q5Z9_MEGNR</name>
<dbReference type="AlphaFoldDB" id="A0AAV2Q5Z9"/>
<evidence type="ECO:0000256" key="5">
    <source>
        <dbReference type="ARBA" id="ARBA00022833"/>
    </source>
</evidence>
<protein>
    <recommendedName>
        <fullName evidence="8">C2H2-type domain-containing protein</fullName>
    </recommendedName>
</protein>
<dbReference type="FunFam" id="3.30.160.60:FF:001498">
    <property type="entry name" value="Zinc finger protein 404"/>
    <property type="match status" value="1"/>
</dbReference>
<keyword evidence="4 7" id="KW-0863">Zinc-finger</keyword>
<keyword evidence="6" id="KW-0539">Nucleus</keyword>
<dbReference type="InterPro" id="IPR036236">
    <property type="entry name" value="Znf_C2H2_sf"/>
</dbReference>
<feature type="domain" description="C2H2-type" evidence="8">
    <location>
        <begin position="96"/>
        <end position="123"/>
    </location>
</feature>
<dbReference type="PANTHER" id="PTHR23234">
    <property type="entry name" value="ZNF44 PROTEIN"/>
    <property type="match status" value="1"/>
</dbReference>
<proteinExistence type="predicted"/>
<dbReference type="Pfam" id="PF00096">
    <property type="entry name" value="zf-C2H2"/>
    <property type="match status" value="1"/>
</dbReference>
<dbReference type="Gene3D" id="3.30.160.60">
    <property type="entry name" value="Classic Zinc Finger"/>
    <property type="match status" value="3"/>
</dbReference>
<keyword evidence="3" id="KW-0677">Repeat</keyword>
<evidence type="ECO:0000256" key="6">
    <source>
        <dbReference type="ARBA" id="ARBA00023242"/>
    </source>
</evidence>